<proteinExistence type="predicted"/>
<comment type="caution">
    <text evidence="1">The sequence shown here is derived from an EMBL/GenBank/DDBJ whole genome shotgun (WGS) entry which is preliminary data.</text>
</comment>
<evidence type="ECO:0000313" key="1">
    <source>
        <dbReference type="EMBL" id="MBK1884278.1"/>
    </source>
</evidence>
<dbReference type="Proteomes" id="UP000603141">
    <property type="component" value="Unassembled WGS sequence"/>
</dbReference>
<dbReference type="EMBL" id="JAENIJ010000041">
    <property type="protein sequence ID" value="MBK1884278.1"/>
    <property type="molecule type" value="Genomic_DNA"/>
</dbReference>
<accession>A0A934S9G6</accession>
<gene>
    <name evidence="1" type="ORF">JIN85_17800</name>
</gene>
<organism evidence="1 2">
    <name type="scientific">Luteolibacter pohnpeiensis</name>
    <dbReference type="NCBI Taxonomy" id="454153"/>
    <lineage>
        <taxon>Bacteria</taxon>
        <taxon>Pseudomonadati</taxon>
        <taxon>Verrucomicrobiota</taxon>
        <taxon>Verrucomicrobiia</taxon>
        <taxon>Verrucomicrobiales</taxon>
        <taxon>Verrucomicrobiaceae</taxon>
        <taxon>Luteolibacter</taxon>
    </lineage>
</organism>
<evidence type="ECO:0000313" key="2">
    <source>
        <dbReference type="Proteomes" id="UP000603141"/>
    </source>
</evidence>
<protein>
    <submittedName>
        <fullName evidence="1">Uncharacterized protein</fullName>
    </submittedName>
</protein>
<reference evidence="1" key="1">
    <citation type="submission" date="2021-01" db="EMBL/GenBank/DDBJ databases">
        <title>Modified the classification status of verrucomicrobia.</title>
        <authorList>
            <person name="Feng X."/>
        </authorList>
    </citation>
    <scope>NUCLEOTIDE SEQUENCE</scope>
    <source>
        <strain evidence="1">KCTC 22041</strain>
    </source>
</reference>
<keyword evidence="2" id="KW-1185">Reference proteome</keyword>
<dbReference type="AlphaFoldDB" id="A0A934S9G6"/>
<sequence>MFPFQETEIEDVSIHVPYRVDRVLQQECGTHAIAEPFYKGWRFNALSRCWEPGGSER</sequence>
<name>A0A934S9G6_9BACT</name>
<dbReference type="RefSeq" id="WP_200273309.1">
    <property type="nucleotide sequence ID" value="NZ_JAENIJ010000041.1"/>
</dbReference>